<sequence length="643" mass="70581">MAIAQDVLETGRQVAAVRAETLSATLRAGIEGYVGWPYKVASASIVDADGTVSDTFAAIVYAAKEKSPAAASAQIPADSAAVVVDATDCLTIDTFRTAYARIARAKRLKKSPAPKLDTPTTTVTLGVIYAQRSDLPLEAFAEELERLNAATSSREWPDMIVVASMGAIQYAAQFPGEPLSGDYLPPAEGALNNYIPAVYVVIVLRPTGTSTFNKMMSFVVAHLGIFSPGAKLSHFSEFLDGVPKTAVVMSGYQYDLKGNLKPVPRNQYQDRFVPAPPFQITDRRGQHLATIQLIPWQDGGTILLKGKLPLLGLLPFFGRQDILRAGVVTRPDDLQISYVLPITPADFGEMLSRFQQQSNMKVKQPQSQWIVQKLSDEGSASPFMARLFMGLMRLRDAVYSDPVARESFDKAFDFVPTSLFAARTTAKEISELWVGHARKVATGVVVRRQGVAIHIDENIDKELRKQVEHFLNNAARVIKQGMQGLTAQLGVDIGFMFKQQSAFARGIAALKASDPLLADYLEKSRQTWSELLIKSRNDLEHNNWSLPRVTYDTSGANIVAVEPLVAGQPVTEFAQAMLDRVCCFVEEVTAHCIQQKMAAPITITEIPLSERRSEAPERFQLTLAVGGQPRWNISYHSSSFEEV</sequence>
<dbReference type="AlphaFoldDB" id="A0A1J5SS43"/>
<gene>
    <name evidence="1" type="ORF">GALL_68310</name>
</gene>
<name>A0A1J5SS43_9ZZZZ</name>
<proteinExistence type="predicted"/>
<protein>
    <submittedName>
        <fullName evidence="1">Uncharacterized protein</fullName>
    </submittedName>
</protein>
<organism evidence="1">
    <name type="scientific">mine drainage metagenome</name>
    <dbReference type="NCBI Taxonomy" id="410659"/>
    <lineage>
        <taxon>unclassified sequences</taxon>
        <taxon>metagenomes</taxon>
        <taxon>ecological metagenomes</taxon>
    </lineage>
</organism>
<dbReference type="EMBL" id="MLJW01000020">
    <property type="protein sequence ID" value="OIR11338.1"/>
    <property type="molecule type" value="Genomic_DNA"/>
</dbReference>
<accession>A0A1J5SS43</accession>
<reference evidence="1" key="1">
    <citation type="submission" date="2016-10" db="EMBL/GenBank/DDBJ databases">
        <title>Sequence of Gallionella enrichment culture.</title>
        <authorList>
            <person name="Poehlein A."/>
            <person name="Muehling M."/>
            <person name="Daniel R."/>
        </authorList>
    </citation>
    <scope>NUCLEOTIDE SEQUENCE</scope>
</reference>
<evidence type="ECO:0000313" key="1">
    <source>
        <dbReference type="EMBL" id="OIR11338.1"/>
    </source>
</evidence>
<comment type="caution">
    <text evidence="1">The sequence shown here is derived from an EMBL/GenBank/DDBJ whole genome shotgun (WGS) entry which is preliminary data.</text>
</comment>